<evidence type="ECO:0000256" key="1">
    <source>
        <dbReference type="ARBA" id="ARBA00001966"/>
    </source>
</evidence>
<evidence type="ECO:0000256" key="10">
    <source>
        <dbReference type="ARBA" id="ARBA00049406"/>
    </source>
</evidence>
<dbReference type="InterPro" id="IPR004642">
    <property type="entry name" value="Ser_deHydtase_asu"/>
</dbReference>
<feature type="domain" description="Serine dehydratase-like alpha subunit" evidence="13">
    <location>
        <begin position="16"/>
        <end position="272"/>
    </location>
</feature>
<evidence type="ECO:0000256" key="8">
    <source>
        <dbReference type="ARBA" id="ARBA00023014"/>
    </source>
</evidence>
<gene>
    <name evidence="14" type="primary">sdaAA</name>
    <name evidence="14" type="ORF">H9L01_07710</name>
</gene>
<dbReference type="InterPro" id="IPR005130">
    <property type="entry name" value="Ser_deHydtase-like_asu"/>
</dbReference>
<sequence length="289" mass="30186">MFKTVKELVEQASTSSLFEVIIESEMAQSGNSREMLIEKMSMQLDVMLRSIERGRQGVKSKTGLTGMDAQKLNHYIHNHESICGPTVMTAVQNAIGTNEVNAAMGLICATPTAGSAGVVPGVLSALIERYDLSRQQQIEFLFIAGGFGLVIANNASISGAMGGCQAEVGSASAMAAAATVSVLGGTPQMAADACAMTIKNMLGLICDPVAGLVEVPCVKRNALGASQALVSADMALAGIQSLIPVDEVIATMHKIGTELPSKFRETGEGGLADTPTAREHQQRIFGDNE</sequence>
<name>A0A7G9RXC5_9FIRM</name>
<keyword evidence="4 11" id="KW-0312">Gluconeogenesis</keyword>
<keyword evidence="8 11" id="KW-0411">Iron-sulfur</keyword>
<evidence type="ECO:0000313" key="15">
    <source>
        <dbReference type="Proteomes" id="UP000515928"/>
    </source>
</evidence>
<dbReference type="GO" id="GO:0051539">
    <property type="term" value="F:4 iron, 4 sulfur cluster binding"/>
    <property type="evidence" value="ECO:0007669"/>
    <property type="project" value="UniProtKB-UniRule"/>
</dbReference>
<accession>A0A7G9RXC5</accession>
<dbReference type="GO" id="GO:0046872">
    <property type="term" value="F:metal ion binding"/>
    <property type="evidence" value="ECO:0007669"/>
    <property type="project" value="UniProtKB-KW"/>
</dbReference>
<dbReference type="EC" id="4.3.1.17" evidence="11"/>
<evidence type="ECO:0000256" key="5">
    <source>
        <dbReference type="ARBA" id="ARBA00022485"/>
    </source>
</evidence>
<organism evidence="14 15">
    <name type="scientific">Erysipelothrix inopinata</name>
    <dbReference type="NCBI Taxonomy" id="225084"/>
    <lineage>
        <taxon>Bacteria</taxon>
        <taxon>Bacillati</taxon>
        <taxon>Bacillota</taxon>
        <taxon>Erysipelotrichia</taxon>
        <taxon>Erysipelotrichales</taxon>
        <taxon>Erysipelotrichaceae</taxon>
        <taxon>Erysipelothrix</taxon>
    </lineage>
</organism>
<keyword evidence="9 11" id="KW-0456">Lyase</keyword>
<comment type="cofactor">
    <cofactor evidence="1 11">
        <name>[4Fe-4S] cluster</name>
        <dbReference type="ChEBI" id="CHEBI:49883"/>
    </cofactor>
</comment>
<evidence type="ECO:0000256" key="9">
    <source>
        <dbReference type="ARBA" id="ARBA00023239"/>
    </source>
</evidence>
<reference evidence="14 15" key="1">
    <citation type="submission" date="2020-08" db="EMBL/GenBank/DDBJ databases">
        <title>Genome sequence of Erysipelothrix inopinata DSM 15511T.</title>
        <authorList>
            <person name="Hyun D.-W."/>
            <person name="Bae J.-W."/>
        </authorList>
    </citation>
    <scope>NUCLEOTIDE SEQUENCE [LARGE SCALE GENOMIC DNA]</scope>
    <source>
        <strain evidence="14 15">DSM 15511</strain>
    </source>
</reference>
<keyword evidence="15" id="KW-1185">Reference proteome</keyword>
<proteinExistence type="inferred from homology"/>
<feature type="region of interest" description="Disordered" evidence="12">
    <location>
        <begin position="262"/>
        <end position="289"/>
    </location>
</feature>
<evidence type="ECO:0000259" key="13">
    <source>
        <dbReference type="Pfam" id="PF03313"/>
    </source>
</evidence>
<comment type="pathway">
    <text evidence="2">Carbohydrate biosynthesis; gluconeogenesis.</text>
</comment>
<evidence type="ECO:0000256" key="7">
    <source>
        <dbReference type="ARBA" id="ARBA00023004"/>
    </source>
</evidence>
<dbReference type="Proteomes" id="UP000515928">
    <property type="component" value="Chromosome"/>
</dbReference>
<dbReference type="EMBL" id="CP060715">
    <property type="protein sequence ID" value="QNN60250.1"/>
    <property type="molecule type" value="Genomic_DNA"/>
</dbReference>
<dbReference type="PANTHER" id="PTHR30182">
    <property type="entry name" value="L-SERINE DEHYDRATASE"/>
    <property type="match status" value="1"/>
</dbReference>
<evidence type="ECO:0000256" key="11">
    <source>
        <dbReference type="RuleBase" id="RU366059"/>
    </source>
</evidence>
<dbReference type="InterPro" id="IPR051318">
    <property type="entry name" value="Fe-S_L-Ser"/>
</dbReference>
<evidence type="ECO:0000256" key="6">
    <source>
        <dbReference type="ARBA" id="ARBA00022723"/>
    </source>
</evidence>
<protein>
    <recommendedName>
        <fullName evidence="11">L-serine dehydratase</fullName>
        <ecNumber evidence="11">4.3.1.17</ecNumber>
    </recommendedName>
</protein>
<comment type="similarity">
    <text evidence="3 11">Belongs to the iron-sulfur dependent L-serine dehydratase family.</text>
</comment>
<dbReference type="Pfam" id="PF03313">
    <property type="entry name" value="SDH_alpha"/>
    <property type="match status" value="1"/>
</dbReference>
<dbReference type="NCBIfam" id="TIGR00718">
    <property type="entry name" value="sda_alpha"/>
    <property type="match status" value="1"/>
</dbReference>
<evidence type="ECO:0000256" key="3">
    <source>
        <dbReference type="ARBA" id="ARBA00008636"/>
    </source>
</evidence>
<evidence type="ECO:0000256" key="4">
    <source>
        <dbReference type="ARBA" id="ARBA00022432"/>
    </source>
</evidence>
<dbReference type="GO" id="GO:0006094">
    <property type="term" value="P:gluconeogenesis"/>
    <property type="evidence" value="ECO:0007669"/>
    <property type="project" value="UniProtKB-KW"/>
</dbReference>
<keyword evidence="6 11" id="KW-0479">Metal-binding</keyword>
<keyword evidence="5 11" id="KW-0004">4Fe-4S</keyword>
<dbReference type="AlphaFoldDB" id="A0A7G9RXC5"/>
<evidence type="ECO:0000256" key="12">
    <source>
        <dbReference type="SAM" id="MobiDB-lite"/>
    </source>
</evidence>
<evidence type="ECO:0000313" key="14">
    <source>
        <dbReference type="EMBL" id="QNN60250.1"/>
    </source>
</evidence>
<dbReference type="KEGG" id="eio:H9L01_07710"/>
<dbReference type="GO" id="GO:0003941">
    <property type="term" value="F:L-serine ammonia-lyase activity"/>
    <property type="evidence" value="ECO:0007669"/>
    <property type="project" value="UniProtKB-UniRule"/>
</dbReference>
<dbReference type="PANTHER" id="PTHR30182:SF1">
    <property type="entry name" value="L-SERINE DEHYDRATASE 1"/>
    <property type="match status" value="1"/>
</dbReference>
<keyword evidence="7 11" id="KW-0408">Iron</keyword>
<evidence type="ECO:0000256" key="2">
    <source>
        <dbReference type="ARBA" id="ARBA00004742"/>
    </source>
</evidence>
<dbReference type="RefSeq" id="WP_187533382.1">
    <property type="nucleotide sequence ID" value="NZ_CBCSHU010000018.1"/>
</dbReference>
<comment type="catalytic activity">
    <reaction evidence="10 11">
        <text>L-serine = pyruvate + NH4(+)</text>
        <dbReference type="Rhea" id="RHEA:19169"/>
        <dbReference type="ChEBI" id="CHEBI:15361"/>
        <dbReference type="ChEBI" id="CHEBI:28938"/>
        <dbReference type="ChEBI" id="CHEBI:33384"/>
        <dbReference type="EC" id="4.3.1.17"/>
    </reaction>
</comment>